<dbReference type="OrthoDB" id="47374at2759"/>
<protein>
    <recommendedName>
        <fullName evidence="6">N-acetyltransferase domain-containing protein</fullName>
    </recommendedName>
</protein>
<gene>
    <name evidence="4" type="ORF">Egran_03603</name>
</gene>
<dbReference type="GO" id="GO:0007064">
    <property type="term" value="P:mitotic sister chromatid cohesion"/>
    <property type="evidence" value="ECO:0007669"/>
    <property type="project" value="TreeGrafter"/>
</dbReference>
<dbReference type="GO" id="GO:0016746">
    <property type="term" value="F:acyltransferase activity"/>
    <property type="evidence" value="ECO:0007669"/>
    <property type="project" value="UniProtKB-KW"/>
</dbReference>
<feature type="compositionally biased region" description="Polar residues" evidence="3">
    <location>
        <begin position="44"/>
        <end position="56"/>
    </location>
</feature>
<feature type="region of interest" description="Disordered" evidence="3">
    <location>
        <begin position="314"/>
        <end position="343"/>
    </location>
</feature>
<feature type="compositionally biased region" description="Acidic residues" evidence="3">
    <location>
        <begin position="315"/>
        <end position="330"/>
    </location>
</feature>
<comment type="caution">
    <text evidence="4">The sequence shown here is derived from an EMBL/GenBank/DDBJ whole genome shotgun (WGS) entry which is preliminary data.</text>
</comment>
<dbReference type="Gene3D" id="3.40.630.30">
    <property type="match status" value="1"/>
</dbReference>
<dbReference type="PANTHER" id="PTHR42919:SF8">
    <property type="entry name" value="N-ALPHA-ACETYLTRANSFERASE 50"/>
    <property type="match status" value="1"/>
</dbReference>
<dbReference type="SUPFAM" id="SSF55729">
    <property type="entry name" value="Acyl-CoA N-acyltransferases (Nat)"/>
    <property type="match status" value="1"/>
</dbReference>
<name>A0A232LWU9_9EURO</name>
<evidence type="ECO:0000313" key="5">
    <source>
        <dbReference type="Proteomes" id="UP000243515"/>
    </source>
</evidence>
<organism evidence="4 5">
    <name type="scientific">Elaphomyces granulatus</name>
    <dbReference type="NCBI Taxonomy" id="519963"/>
    <lineage>
        <taxon>Eukaryota</taxon>
        <taxon>Fungi</taxon>
        <taxon>Dikarya</taxon>
        <taxon>Ascomycota</taxon>
        <taxon>Pezizomycotina</taxon>
        <taxon>Eurotiomycetes</taxon>
        <taxon>Eurotiomycetidae</taxon>
        <taxon>Eurotiales</taxon>
        <taxon>Elaphomycetaceae</taxon>
        <taxon>Elaphomyces</taxon>
    </lineage>
</organism>
<dbReference type="GO" id="GO:0031415">
    <property type="term" value="C:NatA complex"/>
    <property type="evidence" value="ECO:0007669"/>
    <property type="project" value="TreeGrafter"/>
</dbReference>
<sequence>MAYQFFAKVPHPTSPPLSPPSISNNNVSARNKPPIHPPPLVLPQSTAPSSTFDPTFQPSPYPVPNPSSYPTPHPQITIDPIRTVHIPSLSHTTSLLLPIRYPSSFYTACITDPVIASLSRVAIYHDYPITPVAESQAKSASNNTTSSSGSVKNVGIDKVIGGIRCRLERRATSYGDAKGPQPTNLYIQTLHLLSPHRGYGVATSLLNSLLFSVPPSSQLSYRVSPLVEHYHIRTVTAHVHQDNEEALRWYAARGFHLEEAVIESYYRRLKSGGARIVRLDLQWGNSLDENGPDNTRKSNCCQDSDETGQRLLKEEVDDDWEKVEKEDEDQGEHGVEHLADTFNFDGEDGLTRKRKADEELC</sequence>
<reference evidence="4 5" key="1">
    <citation type="journal article" date="2015" name="Environ. Microbiol.">
        <title>Metagenome sequence of Elaphomyces granulatus from sporocarp tissue reveals Ascomycota ectomycorrhizal fingerprints of genome expansion and a Proteobacteria-rich microbiome.</title>
        <authorList>
            <person name="Quandt C.A."/>
            <person name="Kohler A."/>
            <person name="Hesse C.N."/>
            <person name="Sharpton T.J."/>
            <person name="Martin F."/>
            <person name="Spatafora J.W."/>
        </authorList>
    </citation>
    <scope>NUCLEOTIDE SEQUENCE [LARGE SCALE GENOMIC DNA]</scope>
    <source>
        <strain evidence="4 5">OSC145934</strain>
    </source>
</reference>
<keyword evidence="2" id="KW-0012">Acyltransferase</keyword>
<evidence type="ECO:0008006" key="6">
    <source>
        <dbReference type="Google" id="ProtNLM"/>
    </source>
</evidence>
<dbReference type="InterPro" id="IPR016181">
    <property type="entry name" value="Acyl_CoA_acyltransferase"/>
</dbReference>
<keyword evidence="1" id="KW-0808">Transferase</keyword>
<evidence type="ECO:0000313" key="4">
    <source>
        <dbReference type="EMBL" id="OXV08635.1"/>
    </source>
</evidence>
<proteinExistence type="predicted"/>
<evidence type="ECO:0000256" key="2">
    <source>
        <dbReference type="ARBA" id="ARBA00023315"/>
    </source>
</evidence>
<evidence type="ECO:0000256" key="1">
    <source>
        <dbReference type="ARBA" id="ARBA00022679"/>
    </source>
</evidence>
<feature type="region of interest" description="Disordered" evidence="3">
    <location>
        <begin position="8"/>
        <end position="58"/>
    </location>
</feature>
<dbReference type="Proteomes" id="UP000243515">
    <property type="component" value="Unassembled WGS sequence"/>
</dbReference>
<accession>A0A232LWU9</accession>
<dbReference type="EMBL" id="NPHW01003980">
    <property type="protein sequence ID" value="OXV08635.1"/>
    <property type="molecule type" value="Genomic_DNA"/>
</dbReference>
<dbReference type="AlphaFoldDB" id="A0A232LWU9"/>
<dbReference type="InterPro" id="IPR051556">
    <property type="entry name" value="N-term/lysine_N-AcTrnsfr"/>
</dbReference>
<dbReference type="PANTHER" id="PTHR42919">
    <property type="entry name" value="N-ALPHA-ACETYLTRANSFERASE"/>
    <property type="match status" value="1"/>
</dbReference>
<keyword evidence="5" id="KW-1185">Reference proteome</keyword>
<evidence type="ECO:0000256" key="3">
    <source>
        <dbReference type="SAM" id="MobiDB-lite"/>
    </source>
</evidence>